<protein>
    <submittedName>
        <fullName evidence="2">D-Ala-D-Ala carboxypeptidase family metallohydrolase</fullName>
    </submittedName>
</protein>
<dbReference type="Pfam" id="PF08291">
    <property type="entry name" value="Peptidase_M15_3"/>
    <property type="match status" value="1"/>
</dbReference>
<reference evidence="2" key="1">
    <citation type="submission" date="2023-07" db="EMBL/GenBank/DDBJ databases">
        <title>Two novel species in the genus Flavivirga.</title>
        <authorList>
            <person name="Kwon K."/>
        </authorList>
    </citation>
    <scope>NUCLEOTIDE SEQUENCE</scope>
    <source>
        <strain evidence="2">KACC 14158</strain>
    </source>
</reference>
<keyword evidence="3" id="KW-1185">Reference proteome</keyword>
<dbReference type="Gene3D" id="3.30.1380.10">
    <property type="match status" value="1"/>
</dbReference>
<evidence type="ECO:0000259" key="1">
    <source>
        <dbReference type="Pfam" id="PF08291"/>
    </source>
</evidence>
<keyword evidence="2" id="KW-0378">Hydrolase</keyword>
<name>A0ABT8WT22_9FLAO</name>
<dbReference type="InterPro" id="IPR013230">
    <property type="entry name" value="Peptidase_M15A_C"/>
</dbReference>
<organism evidence="2 3">
    <name type="scientific">Flavivirga jejuensis</name>
    <dbReference type="NCBI Taxonomy" id="870487"/>
    <lineage>
        <taxon>Bacteria</taxon>
        <taxon>Pseudomonadati</taxon>
        <taxon>Bacteroidota</taxon>
        <taxon>Flavobacteriia</taxon>
        <taxon>Flavobacteriales</taxon>
        <taxon>Flavobacteriaceae</taxon>
        <taxon>Flavivirga</taxon>
    </lineage>
</organism>
<dbReference type="SUPFAM" id="SSF55166">
    <property type="entry name" value="Hedgehog/DD-peptidase"/>
    <property type="match status" value="1"/>
</dbReference>
<sequence length="134" mass="15457">MQLTKNFNKIEFESRDGSTMPENVLENIKELAVNLQIVRDILKEPIHINSGYRSEAYNAKINGVKNSQHILGKAADITMKQYTSKDLALIFEDLILKGVLKEGGLGLYNGFIHYDIRGHRARWNYSTRYKDFYS</sequence>
<dbReference type="Proteomes" id="UP001176806">
    <property type="component" value="Unassembled WGS sequence"/>
</dbReference>
<gene>
    <name evidence="2" type="ORF">Q4Q40_18270</name>
</gene>
<evidence type="ECO:0000313" key="2">
    <source>
        <dbReference type="EMBL" id="MDO5976150.1"/>
    </source>
</evidence>
<dbReference type="InterPro" id="IPR009045">
    <property type="entry name" value="Zn_M74/Hedgehog-like"/>
</dbReference>
<comment type="caution">
    <text evidence="2">The sequence shown here is derived from an EMBL/GenBank/DDBJ whole genome shotgun (WGS) entry which is preliminary data.</text>
</comment>
<feature type="domain" description="Peptidase M15A C-terminal" evidence="1">
    <location>
        <begin position="23"/>
        <end position="115"/>
    </location>
</feature>
<dbReference type="GO" id="GO:0004180">
    <property type="term" value="F:carboxypeptidase activity"/>
    <property type="evidence" value="ECO:0007669"/>
    <property type="project" value="UniProtKB-KW"/>
</dbReference>
<dbReference type="EMBL" id="JAUOEL010000007">
    <property type="protein sequence ID" value="MDO5976150.1"/>
    <property type="molecule type" value="Genomic_DNA"/>
</dbReference>
<evidence type="ECO:0000313" key="3">
    <source>
        <dbReference type="Proteomes" id="UP001176806"/>
    </source>
</evidence>
<keyword evidence="2" id="KW-0645">Protease</keyword>
<proteinExistence type="predicted"/>
<accession>A0ABT8WT22</accession>
<dbReference type="RefSeq" id="WP_303303413.1">
    <property type="nucleotide sequence ID" value="NZ_BAABDA010000004.1"/>
</dbReference>
<keyword evidence="2" id="KW-0121">Carboxypeptidase</keyword>